<evidence type="ECO:0000256" key="1">
    <source>
        <dbReference type="SAM" id="MobiDB-lite"/>
    </source>
</evidence>
<gene>
    <name evidence="2" type="ORF">UFOPK3605_01629</name>
</gene>
<accession>A0A6J7HHI2</accession>
<proteinExistence type="predicted"/>
<feature type="region of interest" description="Disordered" evidence="1">
    <location>
        <begin position="135"/>
        <end position="156"/>
    </location>
</feature>
<evidence type="ECO:0000313" key="2">
    <source>
        <dbReference type="EMBL" id="CAB4920447.1"/>
    </source>
</evidence>
<protein>
    <submittedName>
        <fullName evidence="2">Unannotated protein</fullName>
    </submittedName>
</protein>
<dbReference type="EMBL" id="CAFBMM010000144">
    <property type="protein sequence ID" value="CAB4920447.1"/>
    <property type="molecule type" value="Genomic_DNA"/>
</dbReference>
<name>A0A6J7HHI2_9ZZZZ</name>
<dbReference type="AlphaFoldDB" id="A0A6J7HHI2"/>
<reference evidence="2" key="1">
    <citation type="submission" date="2020-05" db="EMBL/GenBank/DDBJ databases">
        <authorList>
            <person name="Chiriac C."/>
            <person name="Salcher M."/>
            <person name="Ghai R."/>
            <person name="Kavagutti S V."/>
        </authorList>
    </citation>
    <scope>NUCLEOTIDE SEQUENCE</scope>
</reference>
<organism evidence="2">
    <name type="scientific">freshwater metagenome</name>
    <dbReference type="NCBI Taxonomy" id="449393"/>
    <lineage>
        <taxon>unclassified sequences</taxon>
        <taxon>metagenomes</taxon>
        <taxon>ecological metagenomes</taxon>
    </lineage>
</organism>
<sequence>MVAPIMRNSPRANMGLIMFPASTDPSAAPAPTMVCNSSTKVMTSPFESVISLSTAFMRSSNSPRYLAPATIDPISSDISRLLRKLSGTSPSTMRRAKPSAMAVFPTPGSPMSTGLFFVRRLSTWIVRRISSSRPITGSSFPRRASSVKSRAKRSRA</sequence>
<dbReference type="AntiFam" id="ANF00122">
    <property type="entry name" value="Shadow ORF (opposite clpB)"/>
</dbReference>